<name>A0AAI9UY53_9PEZI</name>
<dbReference type="EMBL" id="MLGG01000005">
    <property type="protein sequence ID" value="KAK1465187.1"/>
    <property type="molecule type" value="Genomic_DNA"/>
</dbReference>
<proteinExistence type="predicted"/>
<evidence type="ECO:0000313" key="3">
    <source>
        <dbReference type="Proteomes" id="UP001239795"/>
    </source>
</evidence>
<protein>
    <submittedName>
        <fullName evidence="2">Uncharacterized protein</fullName>
    </submittedName>
</protein>
<comment type="caution">
    <text evidence="2">The sequence shown here is derived from an EMBL/GenBank/DDBJ whole genome shotgun (WGS) entry which is preliminary data.</text>
</comment>
<organism evidence="2 3">
    <name type="scientific">Colletotrichum melonis</name>
    <dbReference type="NCBI Taxonomy" id="1209925"/>
    <lineage>
        <taxon>Eukaryota</taxon>
        <taxon>Fungi</taxon>
        <taxon>Dikarya</taxon>
        <taxon>Ascomycota</taxon>
        <taxon>Pezizomycotina</taxon>
        <taxon>Sordariomycetes</taxon>
        <taxon>Hypocreomycetidae</taxon>
        <taxon>Glomerellales</taxon>
        <taxon>Glomerellaceae</taxon>
        <taxon>Colletotrichum</taxon>
        <taxon>Colletotrichum acutatum species complex</taxon>
    </lineage>
</organism>
<sequence>MPVGTCIKQHRTTSITQQLFHLSLRNQTQFTRTRSLDDGKRLQRSPEKKPTRYPQLCKSPQSPRPALLSLPKSPQLPILQEGQTSAQYPAPKKGWLCSFVTVETTTSHSQNQSTRSEQGWGETLSTWTLKMASGQELGQDEWASSSSGTSPPGFDASPICFSSTQSTQSTPLAARGLHERSQKPTNTSEVVVDRTRAKKVVLFLFPRVNLGRLVSVM</sequence>
<feature type="region of interest" description="Disordered" evidence="1">
    <location>
        <begin position="31"/>
        <end position="71"/>
    </location>
</feature>
<evidence type="ECO:0000256" key="1">
    <source>
        <dbReference type="SAM" id="MobiDB-lite"/>
    </source>
</evidence>
<feature type="compositionally biased region" description="Basic and acidic residues" evidence="1">
    <location>
        <begin position="34"/>
        <end position="50"/>
    </location>
</feature>
<feature type="compositionally biased region" description="Polar residues" evidence="1">
    <location>
        <begin position="160"/>
        <end position="171"/>
    </location>
</feature>
<keyword evidence="3" id="KW-1185">Reference proteome</keyword>
<gene>
    <name evidence="2" type="ORF">CMEL01_12542</name>
</gene>
<evidence type="ECO:0000313" key="2">
    <source>
        <dbReference type="EMBL" id="KAK1465187.1"/>
    </source>
</evidence>
<reference evidence="2 3" key="1">
    <citation type="submission" date="2016-10" db="EMBL/GenBank/DDBJ databases">
        <title>The genome sequence of Colletotrichum fioriniae PJ7.</title>
        <authorList>
            <person name="Baroncelli R."/>
        </authorList>
    </citation>
    <scope>NUCLEOTIDE SEQUENCE [LARGE SCALE GENOMIC DNA]</scope>
    <source>
        <strain evidence="2">Col 31</strain>
    </source>
</reference>
<dbReference type="Proteomes" id="UP001239795">
    <property type="component" value="Unassembled WGS sequence"/>
</dbReference>
<feature type="region of interest" description="Disordered" evidence="1">
    <location>
        <begin position="137"/>
        <end position="190"/>
    </location>
</feature>
<accession>A0AAI9UY53</accession>
<dbReference type="AlphaFoldDB" id="A0AAI9UY53"/>